<evidence type="ECO:0000259" key="1">
    <source>
        <dbReference type="PROSITE" id="PS50404"/>
    </source>
</evidence>
<dbReference type="InterPro" id="IPR036249">
    <property type="entry name" value="Thioredoxin-like_sf"/>
</dbReference>
<comment type="caution">
    <text evidence="2">The sequence shown here is derived from an EMBL/GenBank/DDBJ whole genome shotgun (WGS) entry which is preliminary data.</text>
</comment>
<dbReference type="InterPro" id="IPR004045">
    <property type="entry name" value="Glutathione_S-Trfase_N"/>
</dbReference>
<evidence type="ECO:0000313" key="2">
    <source>
        <dbReference type="EMBL" id="POZ52664.1"/>
    </source>
</evidence>
<accession>A0A2S5CPE0</accession>
<proteinExistence type="predicted"/>
<evidence type="ECO:0000313" key="3">
    <source>
        <dbReference type="Proteomes" id="UP000237423"/>
    </source>
</evidence>
<name>A0A2S5CPE0_9GAMM</name>
<dbReference type="PANTHER" id="PTHR44051:SF8">
    <property type="entry name" value="GLUTATHIONE S-TRANSFERASE GSTA"/>
    <property type="match status" value="1"/>
</dbReference>
<dbReference type="CDD" id="cd03057">
    <property type="entry name" value="GST_N_Beta"/>
    <property type="match status" value="1"/>
</dbReference>
<dbReference type="GO" id="GO:0016740">
    <property type="term" value="F:transferase activity"/>
    <property type="evidence" value="ECO:0007669"/>
    <property type="project" value="UniProtKB-KW"/>
</dbReference>
<gene>
    <name evidence="2" type="ORF">AADEFJLK_01268</name>
</gene>
<dbReference type="SFLD" id="SFLDG01150">
    <property type="entry name" value="Main.1:_Beta-like"/>
    <property type="match status" value="1"/>
</dbReference>
<dbReference type="Gene3D" id="3.40.30.10">
    <property type="entry name" value="Glutaredoxin"/>
    <property type="match status" value="1"/>
</dbReference>
<dbReference type="SUPFAM" id="SSF47616">
    <property type="entry name" value="GST C-terminal domain-like"/>
    <property type="match status" value="1"/>
</dbReference>
<reference evidence="2 3" key="1">
    <citation type="submission" date="2017-11" db="EMBL/GenBank/DDBJ databases">
        <title>Draft Genome Sequence of Methylobacter psychrotolerans Sph1T, an Obligate Methanotroph from Low-Temperature Environments.</title>
        <authorList>
            <person name="Oshkin I.Y."/>
            <person name="Miroshnikov K."/>
            <person name="Belova S.E."/>
            <person name="Korzhenkov A."/>
            <person name="Toshchakov S.V."/>
            <person name="Dedysh S.N."/>
        </authorList>
    </citation>
    <scope>NUCLEOTIDE SEQUENCE [LARGE SCALE GENOMIC DNA]</scope>
    <source>
        <strain evidence="2 3">Sph1</strain>
    </source>
</reference>
<dbReference type="InterPro" id="IPR040079">
    <property type="entry name" value="Glutathione_S-Trfase"/>
</dbReference>
<dbReference type="AlphaFoldDB" id="A0A2S5CPE0"/>
<dbReference type="Proteomes" id="UP000237423">
    <property type="component" value="Unassembled WGS sequence"/>
</dbReference>
<organism evidence="2 3">
    <name type="scientific">Methylovulum psychrotolerans</name>
    <dbReference type="NCBI Taxonomy" id="1704499"/>
    <lineage>
        <taxon>Bacteria</taxon>
        <taxon>Pseudomonadati</taxon>
        <taxon>Pseudomonadota</taxon>
        <taxon>Gammaproteobacteria</taxon>
        <taxon>Methylococcales</taxon>
        <taxon>Methylococcaceae</taxon>
        <taxon>Methylovulum</taxon>
    </lineage>
</organism>
<dbReference type="EMBL" id="PGFZ01000002">
    <property type="protein sequence ID" value="POZ52664.1"/>
    <property type="molecule type" value="Genomic_DNA"/>
</dbReference>
<dbReference type="PROSITE" id="PS50404">
    <property type="entry name" value="GST_NTER"/>
    <property type="match status" value="1"/>
</dbReference>
<dbReference type="Pfam" id="PF13409">
    <property type="entry name" value="GST_N_2"/>
    <property type="match status" value="1"/>
</dbReference>
<sequence length="206" mass="22611">MKLYMTPGSCSTGIHILLEELDLVFEAYLVNLMAGDHTQPDYLALNPKATIPTLVRNDGTALTEFQAIAYWLARSYPKAQLLPGDADGDARALELMAYVVGTVHGQGFVRLFTTDKFAINTADSEAVKAQGWVIAEQAFAVINAALPPQGYALGAFSIADAALFYVEFWADKIGMALPEHCLAHYRLMLTRPVVRRVLQEEGYRVG</sequence>
<dbReference type="Pfam" id="PF13410">
    <property type="entry name" value="GST_C_2"/>
    <property type="match status" value="1"/>
</dbReference>
<dbReference type="InterPro" id="IPR036282">
    <property type="entry name" value="Glutathione-S-Trfase_C_sf"/>
</dbReference>
<dbReference type="SFLD" id="SFLDS00019">
    <property type="entry name" value="Glutathione_Transferase_(cytos"/>
    <property type="match status" value="1"/>
</dbReference>
<dbReference type="SUPFAM" id="SSF52833">
    <property type="entry name" value="Thioredoxin-like"/>
    <property type="match status" value="1"/>
</dbReference>
<dbReference type="PANTHER" id="PTHR44051">
    <property type="entry name" value="GLUTATHIONE S-TRANSFERASE-RELATED"/>
    <property type="match status" value="1"/>
</dbReference>
<protein>
    <submittedName>
        <fullName evidence="2">Glutathione S-transferase</fullName>
    </submittedName>
</protein>
<dbReference type="RefSeq" id="WP_103973692.1">
    <property type="nucleotide sequence ID" value="NZ_PGFZ01000002.1"/>
</dbReference>
<dbReference type="Gene3D" id="1.20.1050.10">
    <property type="match status" value="1"/>
</dbReference>
<dbReference type="SFLD" id="SFLDG00358">
    <property type="entry name" value="Main_(cytGST)"/>
    <property type="match status" value="1"/>
</dbReference>
<feature type="domain" description="GST N-terminal" evidence="1">
    <location>
        <begin position="1"/>
        <end position="80"/>
    </location>
</feature>
<keyword evidence="2" id="KW-0808">Transferase</keyword>